<organism evidence="3">
    <name type="scientific">Melampsora larici-populina (strain 98AG31 / pathotype 3-4-7)</name>
    <name type="common">Poplar leaf rust fungus</name>
    <dbReference type="NCBI Taxonomy" id="747676"/>
    <lineage>
        <taxon>Eukaryota</taxon>
        <taxon>Fungi</taxon>
        <taxon>Dikarya</taxon>
        <taxon>Basidiomycota</taxon>
        <taxon>Pucciniomycotina</taxon>
        <taxon>Pucciniomycetes</taxon>
        <taxon>Pucciniales</taxon>
        <taxon>Melampsoraceae</taxon>
        <taxon>Melampsora</taxon>
    </lineage>
</organism>
<feature type="chain" id="PRO_5003321623" evidence="1">
    <location>
        <begin position="23"/>
        <end position="139"/>
    </location>
</feature>
<dbReference type="GeneID" id="18926413"/>
<dbReference type="InParanoid" id="F4RIB4"/>
<keyword evidence="3" id="KW-1185">Reference proteome</keyword>
<sequence length="139" mass="15993">MLRIFIKIAFLLHSLGMHGLNAEKPLYTVDCNGGVSYYSGGLYNVECRSIINGVEKHYHCSKEDCWNDYHQWIPFTRCQLDKSPNKDFSNQQCSQYNYLGSKAKGYSCTNPGDKKYVCPNYSPDFLLALRCEHCRAGNW</sequence>
<gene>
    <name evidence="2" type="ORF">MELLADRAFT_123575</name>
</gene>
<dbReference type="Proteomes" id="UP000001072">
    <property type="component" value="Unassembled WGS sequence"/>
</dbReference>
<dbReference type="RefSeq" id="XP_007408759.1">
    <property type="nucleotide sequence ID" value="XM_007408697.1"/>
</dbReference>
<protein>
    <submittedName>
        <fullName evidence="2">Secreted protein</fullName>
    </submittedName>
</protein>
<name>F4RIB4_MELLP</name>
<dbReference type="EMBL" id="GL883102">
    <property type="protein sequence ID" value="EGG07994.1"/>
    <property type="molecule type" value="Genomic_DNA"/>
</dbReference>
<dbReference type="KEGG" id="mlr:MELLADRAFT_123575"/>
<keyword evidence="1" id="KW-0732">Signal</keyword>
<dbReference type="HOGENOM" id="CLU_150810_0_0_1"/>
<feature type="signal peptide" evidence="1">
    <location>
        <begin position="1"/>
        <end position="22"/>
    </location>
</feature>
<accession>F4RIB4</accession>
<evidence type="ECO:0000313" key="2">
    <source>
        <dbReference type="EMBL" id="EGG07994.1"/>
    </source>
</evidence>
<dbReference type="AlphaFoldDB" id="F4RIB4"/>
<dbReference type="VEuPathDB" id="FungiDB:MELLADRAFT_123575"/>
<proteinExistence type="predicted"/>
<evidence type="ECO:0000256" key="1">
    <source>
        <dbReference type="SAM" id="SignalP"/>
    </source>
</evidence>
<reference evidence="3" key="1">
    <citation type="journal article" date="2011" name="Proc. Natl. Acad. Sci. U.S.A.">
        <title>Obligate biotrophy features unraveled by the genomic analysis of rust fungi.</title>
        <authorList>
            <person name="Duplessis S."/>
            <person name="Cuomo C.A."/>
            <person name="Lin Y.-C."/>
            <person name="Aerts A."/>
            <person name="Tisserant E."/>
            <person name="Veneault-Fourrey C."/>
            <person name="Joly D.L."/>
            <person name="Hacquard S."/>
            <person name="Amselem J."/>
            <person name="Cantarel B.L."/>
            <person name="Chiu R."/>
            <person name="Coutinho P.M."/>
            <person name="Feau N."/>
            <person name="Field M."/>
            <person name="Frey P."/>
            <person name="Gelhaye E."/>
            <person name="Goldberg J."/>
            <person name="Grabherr M.G."/>
            <person name="Kodira C.D."/>
            <person name="Kohler A."/>
            <person name="Kuees U."/>
            <person name="Lindquist E.A."/>
            <person name="Lucas S.M."/>
            <person name="Mago R."/>
            <person name="Mauceli E."/>
            <person name="Morin E."/>
            <person name="Murat C."/>
            <person name="Pangilinan J.L."/>
            <person name="Park R."/>
            <person name="Pearson M."/>
            <person name="Quesneville H."/>
            <person name="Rouhier N."/>
            <person name="Sakthikumar S."/>
            <person name="Salamov A.A."/>
            <person name="Schmutz J."/>
            <person name="Selles B."/>
            <person name="Shapiro H."/>
            <person name="Tanguay P."/>
            <person name="Tuskan G.A."/>
            <person name="Henrissat B."/>
            <person name="Van de Peer Y."/>
            <person name="Rouze P."/>
            <person name="Ellis J.G."/>
            <person name="Dodds P.N."/>
            <person name="Schein J.E."/>
            <person name="Zhong S."/>
            <person name="Hamelin R.C."/>
            <person name="Grigoriev I.V."/>
            <person name="Szabo L.J."/>
            <person name="Martin F."/>
        </authorList>
    </citation>
    <scope>NUCLEOTIDE SEQUENCE [LARGE SCALE GENOMIC DNA]</scope>
    <source>
        <strain evidence="3">98AG31 / pathotype 3-4-7</strain>
    </source>
</reference>
<evidence type="ECO:0000313" key="3">
    <source>
        <dbReference type="Proteomes" id="UP000001072"/>
    </source>
</evidence>